<dbReference type="GO" id="GO:0005615">
    <property type="term" value="C:extracellular space"/>
    <property type="evidence" value="ECO:0007669"/>
    <property type="project" value="TreeGrafter"/>
</dbReference>
<protein>
    <submittedName>
        <fullName evidence="1">Aminopeptidase N</fullName>
    </submittedName>
</protein>
<dbReference type="Proteomes" id="UP000076858">
    <property type="component" value="Unassembled WGS sequence"/>
</dbReference>
<gene>
    <name evidence="1" type="ORF">APZ42_017828</name>
</gene>
<evidence type="ECO:0000313" key="2">
    <source>
        <dbReference type="Proteomes" id="UP000076858"/>
    </source>
</evidence>
<reference evidence="1 2" key="1">
    <citation type="submission" date="2016-03" db="EMBL/GenBank/DDBJ databases">
        <title>EvidentialGene: Evidence-directed Construction of Genes on Genomes.</title>
        <authorList>
            <person name="Gilbert D.G."/>
            <person name="Choi J.-H."/>
            <person name="Mockaitis K."/>
            <person name="Colbourne J."/>
            <person name="Pfrender M."/>
        </authorList>
    </citation>
    <scope>NUCLEOTIDE SEQUENCE [LARGE SCALE GENOMIC DNA]</scope>
    <source>
        <strain evidence="1 2">Xinb3</strain>
        <tissue evidence="1">Complete organism</tissue>
    </source>
</reference>
<evidence type="ECO:0000313" key="1">
    <source>
        <dbReference type="EMBL" id="KZS16444.1"/>
    </source>
</evidence>
<dbReference type="PANTHER" id="PTHR11533:SF294">
    <property type="entry name" value="THYROTROPIN-RELEASING HORMONE-DEGRADING ECTOENZYME"/>
    <property type="match status" value="1"/>
</dbReference>
<dbReference type="GO" id="GO:0070006">
    <property type="term" value="F:metalloaminopeptidase activity"/>
    <property type="evidence" value="ECO:0007669"/>
    <property type="project" value="TreeGrafter"/>
</dbReference>
<dbReference type="GO" id="GO:0016020">
    <property type="term" value="C:membrane"/>
    <property type="evidence" value="ECO:0007669"/>
    <property type="project" value="TreeGrafter"/>
</dbReference>
<keyword evidence="1" id="KW-0378">Hydrolase</keyword>
<organism evidence="1 2">
    <name type="scientific">Daphnia magna</name>
    <dbReference type="NCBI Taxonomy" id="35525"/>
    <lineage>
        <taxon>Eukaryota</taxon>
        <taxon>Metazoa</taxon>
        <taxon>Ecdysozoa</taxon>
        <taxon>Arthropoda</taxon>
        <taxon>Crustacea</taxon>
        <taxon>Branchiopoda</taxon>
        <taxon>Diplostraca</taxon>
        <taxon>Cladocera</taxon>
        <taxon>Anomopoda</taxon>
        <taxon>Daphniidae</taxon>
        <taxon>Daphnia</taxon>
    </lineage>
</organism>
<dbReference type="AlphaFoldDB" id="A0A164ZJN2"/>
<dbReference type="PANTHER" id="PTHR11533">
    <property type="entry name" value="PROTEASE M1 ZINC METALLOPROTEASE"/>
    <property type="match status" value="1"/>
</dbReference>
<dbReference type="Gene3D" id="2.60.40.1910">
    <property type="match status" value="1"/>
</dbReference>
<sequence length="95" mass="10665">MLVAVGLPATVKEIMDTWTLQMGFPLINVTSDYNTSGAVVSQERFLLRKDPSSTDTHVYRWWVPLTYTSGGSLVRQTQWLSKDQATKTINNQATT</sequence>
<dbReference type="InterPro" id="IPR050344">
    <property type="entry name" value="Peptidase_M1_aminopeptidases"/>
</dbReference>
<proteinExistence type="predicted"/>
<keyword evidence="1" id="KW-0031">Aminopeptidase</keyword>
<accession>A0A164ZJN2</accession>
<name>A0A164ZJN2_9CRUS</name>
<dbReference type="GO" id="GO:0043171">
    <property type="term" value="P:peptide catabolic process"/>
    <property type="evidence" value="ECO:0007669"/>
    <property type="project" value="TreeGrafter"/>
</dbReference>
<dbReference type="GO" id="GO:0005737">
    <property type="term" value="C:cytoplasm"/>
    <property type="evidence" value="ECO:0007669"/>
    <property type="project" value="TreeGrafter"/>
</dbReference>
<dbReference type="GO" id="GO:0006508">
    <property type="term" value="P:proteolysis"/>
    <property type="evidence" value="ECO:0007669"/>
    <property type="project" value="TreeGrafter"/>
</dbReference>
<dbReference type="STRING" id="35525.A0A164ZJN2"/>
<keyword evidence="1" id="KW-0645">Protease</keyword>
<keyword evidence="2" id="KW-1185">Reference proteome</keyword>
<dbReference type="EMBL" id="LRGB01000715">
    <property type="protein sequence ID" value="KZS16444.1"/>
    <property type="molecule type" value="Genomic_DNA"/>
</dbReference>
<dbReference type="GO" id="GO:0008270">
    <property type="term" value="F:zinc ion binding"/>
    <property type="evidence" value="ECO:0007669"/>
    <property type="project" value="TreeGrafter"/>
</dbReference>
<dbReference type="GO" id="GO:0042277">
    <property type="term" value="F:peptide binding"/>
    <property type="evidence" value="ECO:0007669"/>
    <property type="project" value="TreeGrafter"/>
</dbReference>
<comment type="caution">
    <text evidence="1">The sequence shown here is derived from an EMBL/GenBank/DDBJ whole genome shotgun (WGS) entry which is preliminary data.</text>
</comment>